<protein>
    <recommendedName>
        <fullName evidence="6">TonB dependent receptor</fullName>
    </recommendedName>
</protein>
<keyword evidence="3" id="KW-0998">Cell outer membrane</keyword>
<evidence type="ECO:0000313" key="4">
    <source>
        <dbReference type="EMBL" id="MFA0813880.1"/>
    </source>
</evidence>
<dbReference type="Proteomes" id="UP001569428">
    <property type="component" value="Unassembled WGS sequence"/>
</dbReference>
<keyword evidence="5" id="KW-1185">Reference proteome</keyword>
<sequence length="168" mass="19303">MQTEITSDFFNRWNFNNQSLFLIDDYGQAHDNSNEELYRNLKGNELAVSPEFSFTINYDHTFELAHGGAIIPFVGIHWEDESYLTYWNVDKHDFPVGDTSAYDDGRDAFVMVNASIKYASPDDQWNIEAFGNNLTDEKVAYWADGSDGLVSGPFSAPMRYGVRFKYNF</sequence>
<dbReference type="RefSeq" id="WP_371841713.1">
    <property type="nucleotide sequence ID" value="NZ_JBGMEK010000158.1"/>
</dbReference>
<evidence type="ECO:0000313" key="5">
    <source>
        <dbReference type="Proteomes" id="UP001569428"/>
    </source>
</evidence>
<dbReference type="EMBL" id="JBGMEK010000158">
    <property type="protein sequence ID" value="MFA0813880.1"/>
    <property type="molecule type" value="Genomic_DNA"/>
</dbReference>
<evidence type="ECO:0000256" key="1">
    <source>
        <dbReference type="ARBA" id="ARBA00004442"/>
    </source>
</evidence>
<dbReference type="Gene3D" id="2.40.170.20">
    <property type="entry name" value="TonB-dependent receptor, beta-barrel domain"/>
    <property type="match status" value="1"/>
</dbReference>
<dbReference type="SUPFAM" id="SSF56935">
    <property type="entry name" value="Porins"/>
    <property type="match status" value="1"/>
</dbReference>
<evidence type="ECO:0000256" key="3">
    <source>
        <dbReference type="ARBA" id="ARBA00023237"/>
    </source>
</evidence>
<evidence type="ECO:0000256" key="2">
    <source>
        <dbReference type="ARBA" id="ARBA00023136"/>
    </source>
</evidence>
<gene>
    <name evidence="4" type="ORF">ACCI49_23705</name>
</gene>
<keyword evidence="2" id="KW-0472">Membrane</keyword>
<reference evidence="4 5" key="1">
    <citation type="submission" date="2024-08" db="EMBL/GenBank/DDBJ databases">
        <authorList>
            <person name="Ishaq N."/>
        </authorList>
    </citation>
    <scope>NUCLEOTIDE SEQUENCE [LARGE SCALE GENOMIC DNA]</scope>
    <source>
        <strain evidence="4 5">DSM 18651</strain>
    </source>
</reference>
<dbReference type="InterPro" id="IPR036942">
    <property type="entry name" value="Beta-barrel_TonB_sf"/>
</dbReference>
<comment type="subcellular location">
    <subcellularLocation>
        <location evidence="1">Cell outer membrane</location>
    </subcellularLocation>
</comment>
<name>A0ABV4P872_9GAMM</name>
<organism evidence="4 5">
    <name type="scientific">Microbulbifer epialgicus</name>
    <dbReference type="NCBI Taxonomy" id="393907"/>
    <lineage>
        <taxon>Bacteria</taxon>
        <taxon>Pseudomonadati</taxon>
        <taxon>Pseudomonadota</taxon>
        <taxon>Gammaproteobacteria</taxon>
        <taxon>Cellvibrionales</taxon>
        <taxon>Microbulbiferaceae</taxon>
        <taxon>Microbulbifer</taxon>
    </lineage>
</organism>
<accession>A0ABV4P872</accession>
<proteinExistence type="predicted"/>
<evidence type="ECO:0008006" key="6">
    <source>
        <dbReference type="Google" id="ProtNLM"/>
    </source>
</evidence>
<comment type="caution">
    <text evidence="4">The sequence shown here is derived from an EMBL/GenBank/DDBJ whole genome shotgun (WGS) entry which is preliminary data.</text>
</comment>